<keyword evidence="6" id="KW-0539">Nucleus</keyword>
<sequence>MNTSSSTGNLQPSSFHRVHQYSQGSFWPNYDQSGTTGDSNPSSSQRTTTKMMSDLQFLMTKTASQMQNNPMRVSKYHTCPQCLKSFTSNHQLVQHTRVHTGEKPYKCSYCDKKFKQLSHVQQHTRLHTGERPYECYFQGCRKVFIQLSNLQQHIRNHETQLNRHKTKPFYSHSLKNCPHQQGPRSVGSVPLYCSICQKLCPSAEALMEHLKSVHKDPNASGVPVKRRNPNHQCPVCGKFYVNEGSLRRHLPTHAEFNKLDISSKWNAAFAVQPYFHMKVWDFTFIMSESSDDSSISDFSSLSKVVTLKGTLASANSFTESSL</sequence>
<dbReference type="PANTHER" id="PTHR16515">
    <property type="entry name" value="PR DOMAIN ZINC FINGER PROTEIN"/>
    <property type="match status" value="1"/>
</dbReference>
<dbReference type="PROSITE" id="PS50157">
    <property type="entry name" value="ZINC_FINGER_C2H2_2"/>
    <property type="match status" value="4"/>
</dbReference>
<evidence type="ECO:0000313" key="10">
    <source>
        <dbReference type="Proteomes" id="UP000675881"/>
    </source>
</evidence>
<protein>
    <submittedName>
        <fullName evidence="9">ZNF362_384</fullName>
    </submittedName>
</protein>
<comment type="subcellular location">
    <subcellularLocation>
        <location evidence="1">Nucleus</location>
    </subcellularLocation>
</comment>
<reference evidence="9" key="1">
    <citation type="submission" date="2021-02" db="EMBL/GenBank/DDBJ databases">
        <authorList>
            <person name="Bekaert M."/>
        </authorList>
    </citation>
    <scope>NUCLEOTIDE SEQUENCE</scope>
    <source>
        <strain evidence="9">IoA-00</strain>
    </source>
</reference>
<evidence type="ECO:0000256" key="4">
    <source>
        <dbReference type="ARBA" id="ARBA00022771"/>
    </source>
</evidence>
<dbReference type="FunFam" id="3.30.160.60:FF:000433">
    <property type="entry name" value="zinc finger protein 384 isoform X1"/>
    <property type="match status" value="1"/>
</dbReference>
<dbReference type="AlphaFoldDB" id="A0A7R8CAH1"/>
<evidence type="ECO:0000256" key="1">
    <source>
        <dbReference type="ARBA" id="ARBA00004123"/>
    </source>
</evidence>
<evidence type="ECO:0000313" key="9">
    <source>
        <dbReference type="EMBL" id="CAF2749474.1"/>
    </source>
</evidence>
<dbReference type="GO" id="GO:0005634">
    <property type="term" value="C:nucleus"/>
    <property type="evidence" value="ECO:0007669"/>
    <property type="project" value="UniProtKB-SubCell"/>
</dbReference>
<dbReference type="GO" id="GO:0008270">
    <property type="term" value="F:zinc ion binding"/>
    <property type="evidence" value="ECO:0007669"/>
    <property type="project" value="UniProtKB-KW"/>
</dbReference>
<gene>
    <name evidence="9" type="ORF">LSAA_1584</name>
</gene>
<keyword evidence="10" id="KW-1185">Reference proteome</keyword>
<dbReference type="GO" id="GO:0010468">
    <property type="term" value="P:regulation of gene expression"/>
    <property type="evidence" value="ECO:0007669"/>
    <property type="project" value="TreeGrafter"/>
</dbReference>
<dbReference type="Pfam" id="PF00096">
    <property type="entry name" value="zf-C2H2"/>
    <property type="match status" value="4"/>
</dbReference>
<dbReference type="PROSITE" id="PS00028">
    <property type="entry name" value="ZINC_FINGER_C2H2_1"/>
    <property type="match status" value="4"/>
</dbReference>
<dbReference type="FunFam" id="3.30.160.60:FF:001498">
    <property type="entry name" value="Zinc finger protein 404"/>
    <property type="match status" value="1"/>
</dbReference>
<dbReference type="Pfam" id="PF12874">
    <property type="entry name" value="zf-met"/>
    <property type="match status" value="1"/>
</dbReference>
<name>A0A7R8CAH1_LEPSM</name>
<organism evidence="9 10">
    <name type="scientific">Lepeophtheirus salmonis</name>
    <name type="common">Salmon louse</name>
    <name type="synonym">Caligus salmonis</name>
    <dbReference type="NCBI Taxonomy" id="72036"/>
    <lineage>
        <taxon>Eukaryota</taxon>
        <taxon>Metazoa</taxon>
        <taxon>Ecdysozoa</taxon>
        <taxon>Arthropoda</taxon>
        <taxon>Crustacea</taxon>
        <taxon>Multicrustacea</taxon>
        <taxon>Hexanauplia</taxon>
        <taxon>Copepoda</taxon>
        <taxon>Siphonostomatoida</taxon>
        <taxon>Caligidae</taxon>
        <taxon>Lepeophtheirus</taxon>
    </lineage>
</organism>
<dbReference type="InterPro" id="IPR036236">
    <property type="entry name" value="Znf_C2H2_sf"/>
</dbReference>
<dbReference type="SUPFAM" id="SSF57667">
    <property type="entry name" value="beta-beta-alpha zinc fingers"/>
    <property type="match status" value="3"/>
</dbReference>
<feature type="domain" description="C2H2-type" evidence="8">
    <location>
        <begin position="133"/>
        <end position="162"/>
    </location>
</feature>
<keyword evidence="4" id="KW-0863">Zinc-finger</keyword>
<keyword evidence="3" id="KW-0677">Repeat</keyword>
<dbReference type="PANTHER" id="PTHR16515:SF66">
    <property type="entry name" value="C2H2-TYPE DOMAIN-CONTAINING PROTEIN"/>
    <property type="match status" value="1"/>
</dbReference>
<evidence type="ECO:0000256" key="3">
    <source>
        <dbReference type="ARBA" id="ARBA00022737"/>
    </source>
</evidence>
<feature type="domain" description="C2H2-type" evidence="8">
    <location>
        <begin position="231"/>
        <end position="258"/>
    </location>
</feature>
<dbReference type="EMBL" id="HG994580">
    <property type="protein sequence ID" value="CAF2749474.1"/>
    <property type="molecule type" value="Genomic_DNA"/>
</dbReference>
<evidence type="ECO:0000256" key="6">
    <source>
        <dbReference type="ARBA" id="ARBA00023242"/>
    </source>
</evidence>
<evidence type="ECO:0000256" key="5">
    <source>
        <dbReference type="ARBA" id="ARBA00022833"/>
    </source>
</evidence>
<dbReference type="OrthoDB" id="6343205at2759"/>
<proteinExistence type="predicted"/>
<dbReference type="InterPro" id="IPR013087">
    <property type="entry name" value="Znf_C2H2_type"/>
</dbReference>
<keyword evidence="5" id="KW-0862">Zinc</keyword>
<dbReference type="SMART" id="SM00355">
    <property type="entry name" value="ZnF_C2H2"/>
    <property type="match status" value="5"/>
</dbReference>
<dbReference type="Proteomes" id="UP000675881">
    <property type="component" value="Chromosome 1"/>
</dbReference>
<evidence type="ECO:0000256" key="2">
    <source>
        <dbReference type="ARBA" id="ARBA00022723"/>
    </source>
</evidence>
<dbReference type="Gene3D" id="3.30.160.60">
    <property type="entry name" value="Classic Zinc Finger"/>
    <property type="match status" value="4"/>
</dbReference>
<evidence type="ECO:0000259" key="8">
    <source>
        <dbReference type="PROSITE" id="PS50157"/>
    </source>
</evidence>
<evidence type="ECO:0000256" key="7">
    <source>
        <dbReference type="SAM" id="MobiDB-lite"/>
    </source>
</evidence>
<feature type="domain" description="C2H2-type" evidence="8">
    <location>
        <begin position="105"/>
        <end position="132"/>
    </location>
</feature>
<dbReference type="InterPro" id="IPR050331">
    <property type="entry name" value="Zinc_finger"/>
</dbReference>
<dbReference type="FunFam" id="3.30.160.60:FF:000125">
    <property type="entry name" value="Putative zinc finger protein 143"/>
    <property type="match status" value="1"/>
</dbReference>
<feature type="domain" description="C2H2-type" evidence="8">
    <location>
        <begin position="77"/>
        <end position="104"/>
    </location>
</feature>
<feature type="region of interest" description="Disordered" evidence="7">
    <location>
        <begin position="29"/>
        <end position="48"/>
    </location>
</feature>
<accession>A0A7R8CAH1</accession>
<keyword evidence="2" id="KW-0479">Metal-binding</keyword>